<dbReference type="GO" id="GO:0003968">
    <property type="term" value="F:RNA-directed RNA polymerase activity"/>
    <property type="evidence" value="ECO:0007669"/>
    <property type="project" value="UniProtKB-KW"/>
</dbReference>
<reference evidence="10" key="1">
    <citation type="journal article" date="2023" name="Mol. Phylogenet. Evol.">
        <title>Genome-scale phylogeny and comparative genomics of the fungal order Sordariales.</title>
        <authorList>
            <person name="Hensen N."/>
            <person name="Bonometti L."/>
            <person name="Westerberg I."/>
            <person name="Brannstrom I.O."/>
            <person name="Guillou S."/>
            <person name="Cros-Aarteil S."/>
            <person name="Calhoun S."/>
            <person name="Haridas S."/>
            <person name="Kuo A."/>
            <person name="Mondo S."/>
            <person name="Pangilinan J."/>
            <person name="Riley R."/>
            <person name="LaButti K."/>
            <person name="Andreopoulos B."/>
            <person name="Lipzen A."/>
            <person name="Chen C."/>
            <person name="Yan M."/>
            <person name="Daum C."/>
            <person name="Ng V."/>
            <person name="Clum A."/>
            <person name="Steindorff A."/>
            <person name="Ohm R.A."/>
            <person name="Martin F."/>
            <person name="Silar P."/>
            <person name="Natvig D.O."/>
            <person name="Lalanne C."/>
            <person name="Gautier V."/>
            <person name="Ament-Velasquez S.L."/>
            <person name="Kruys A."/>
            <person name="Hutchinson M.I."/>
            <person name="Powell A.J."/>
            <person name="Barry K."/>
            <person name="Miller A.N."/>
            <person name="Grigoriev I.V."/>
            <person name="Debuchy R."/>
            <person name="Gladieux P."/>
            <person name="Hiltunen Thoren M."/>
            <person name="Johannesson H."/>
        </authorList>
    </citation>
    <scope>NUCLEOTIDE SEQUENCE</scope>
    <source>
        <strain evidence="10">PSN324</strain>
    </source>
</reference>
<feature type="domain" description="DNA2/NAM7 helicase helicase" evidence="8">
    <location>
        <begin position="1454"/>
        <end position="1524"/>
    </location>
</feature>
<feature type="region of interest" description="Disordered" evidence="6">
    <location>
        <begin position="265"/>
        <end position="293"/>
    </location>
</feature>
<organism evidence="10 11">
    <name type="scientific">Cladorrhinum samala</name>
    <dbReference type="NCBI Taxonomy" id="585594"/>
    <lineage>
        <taxon>Eukaryota</taxon>
        <taxon>Fungi</taxon>
        <taxon>Dikarya</taxon>
        <taxon>Ascomycota</taxon>
        <taxon>Pezizomycotina</taxon>
        <taxon>Sordariomycetes</taxon>
        <taxon>Sordariomycetidae</taxon>
        <taxon>Sordariales</taxon>
        <taxon>Podosporaceae</taxon>
        <taxon>Cladorrhinum</taxon>
    </lineage>
</organism>
<feature type="region of interest" description="Disordered" evidence="6">
    <location>
        <begin position="85"/>
        <end position="110"/>
    </location>
</feature>
<dbReference type="Gene3D" id="3.40.50.300">
    <property type="entry name" value="P-loop containing nucleotide triphosphate hydrolases"/>
    <property type="match status" value="3"/>
</dbReference>
<evidence type="ECO:0000259" key="7">
    <source>
        <dbReference type="Pfam" id="PF05183"/>
    </source>
</evidence>
<dbReference type="GO" id="GO:0005524">
    <property type="term" value="F:ATP binding"/>
    <property type="evidence" value="ECO:0007669"/>
    <property type="project" value="UniProtKB-KW"/>
</dbReference>
<keyword evidence="5" id="KW-0067">ATP-binding</keyword>
<proteinExistence type="inferred from homology"/>
<feature type="compositionally biased region" description="Acidic residues" evidence="6">
    <location>
        <begin position="282"/>
        <end position="291"/>
    </location>
</feature>
<evidence type="ECO:0000256" key="2">
    <source>
        <dbReference type="ARBA" id="ARBA00022741"/>
    </source>
</evidence>
<comment type="similarity">
    <text evidence="1">Belongs to the DNA2/NAM7 helicase family.</text>
</comment>
<dbReference type="Pfam" id="PF13087">
    <property type="entry name" value="AAA_12"/>
    <property type="match status" value="1"/>
</dbReference>
<dbReference type="EMBL" id="MU865106">
    <property type="protein sequence ID" value="KAK4457586.1"/>
    <property type="molecule type" value="Genomic_DNA"/>
</dbReference>
<dbReference type="InterPro" id="IPR041677">
    <property type="entry name" value="DNA2/NAM7_AAA_11"/>
</dbReference>
<accession>A0AAV9H9X3</accession>
<keyword evidence="4" id="KW-0347">Helicase</keyword>
<feature type="compositionally biased region" description="Low complexity" evidence="6">
    <location>
        <begin position="89"/>
        <end position="110"/>
    </location>
</feature>
<gene>
    <name evidence="10" type="ORF">QBC42DRAFT_317435</name>
</gene>
<dbReference type="GO" id="GO:0016787">
    <property type="term" value="F:hydrolase activity"/>
    <property type="evidence" value="ECO:0007669"/>
    <property type="project" value="UniProtKB-KW"/>
</dbReference>
<dbReference type="Pfam" id="PF05183">
    <property type="entry name" value="RdRP"/>
    <property type="match status" value="1"/>
</dbReference>
<keyword evidence="2" id="KW-0547">Nucleotide-binding</keyword>
<dbReference type="GO" id="GO:0030422">
    <property type="term" value="P:siRNA processing"/>
    <property type="evidence" value="ECO:0007669"/>
    <property type="project" value="TreeGrafter"/>
</dbReference>
<dbReference type="GO" id="GO:0004386">
    <property type="term" value="F:helicase activity"/>
    <property type="evidence" value="ECO:0007669"/>
    <property type="project" value="UniProtKB-KW"/>
</dbReference>
<dbReference type="InterPro" id="IPR047187">
    <property type="entry name" value="SF1_C_Upf1"/>
</dbReference>
<dbReference type="Proteomes" id="UP001321749">
    <property type="component" value="Unassembled WGS sequence"/>
</dbReference>
<evidence type="ECO:0000256" key="6">
    <source>
        <dbReference type="SAM" id="MobiDB-lite"/>
    </source>
</evidence>
<dbReference type="Pfam" id="PF13086">
    <property type="entry name" value="AAA_11"/>
    <property type="match status" value="2"/>
</dbReference>
<dbReference type="InterPro" id="IPR057596">
    <property type="entry name" value="RDRP_core"/>
</dbReference>
<evidence type="ECO:0000313" key="10">
    <source>
        <dbReference type="EMBL" id="KAK4457586.1"/>
    </source>
</evidence>
<evidence type="ECO:0000259" key="8">
    <source>
        <dbReference type="Pfam" id="PF13086"/>
    </source>
</evidence>
<dbReference type="FunFam" id="3.40.50.300:FF:000326">
    <property type="entry name" value="P-loop containing nucleoside triphosphate hydrolase"/>
    <property type="match status" value="1"/>
</dbReference>
<evidence type="ECO:0000256" key="1">
    <source>
        <dbReference type="ARBA" id="ARBA00007913"/>
    </source>
</evidence>
<name>A0AAV9H9X3_9PEZI</name>
<dbReference type="PANTHER" id="PTHR23079">
    <property type="entry name" value="RNA-DEPENDENT RNA POLYMERASE"/>
    <property type="match status" value="1"/>
</dbReference>
<comment type="caution">
    <text evidence="10">The sequence shown here is derived from an EMBL/GenBank/DDBJ whole genome shotgun (WGS) entry which is preliminary data.</text>
</comment>
<dbReference type="GO" id="GO:0003723">
    <property type="term" value="F:RNA binding"/>
    <property type="evidence" value="ECO:0007669"/>
    <property type="project" value="UniProtKB-KW"/>
</dbReference>
<dbReference type="PANTHER" id="PTHR23079:SF55">
    <property type="entry name" value="RNA-DIRECTED RNA POLYMERASE"/>
    <property type="match status" value="1"/>
</dbReference>
<evidence type="ECO:0000313" key="11">
    <source>
        <dbReference type="Proteomes" id="UP001321749"/>
    </source>
</evidence>
<evidence type="ECO:0000256" key="3">
    <source>
        <dbReference type="ARBA" id="ARBA00022801"/>
    </source>
</evidence>
<reference evidence="10" key="2">
    <citation type="submission" date="2023-06" db="EMBL/GenBank/DDBJ databases">
        <authorList>
            <consortium name="Lawrence Berkeley National Laboratory"/>
            <person name="Mondo S.J."/>
            <person name="Hensen N."/>
            <person name="Bonometti L."/>
            <person name="Westerberg I."/>
            <person name="Brannstrom I.O."/>
            <person name="Guillou S."/>
            <person name="Cros-Aarteil S."/>
            <person name="Calhoun S."/>
            <person name="Haridas S."/>
            <person name="Kuo A."/>
            <person name="Pangilinan J."/>
            <person name="Riley R."/>
            <person name="Labutti K."/>
            <person name="Andreopoulos B."/>
            <person name="Lipzen A."/>
            <person name="Chen C."/>
            <person name="Yanf M."/>
            <person name="Daum C."/>
            <person name="Ng V."/>
            <person name="Clum A."/>
            <person name="Steindorff A."/>
            <person name="Ohm R."/>
            <person name="Martin F."/>
            <person name="Silar P."/>
            <person name="Natvig D."/>
            <person name="Lalanne C."/>
            <person name="Gautier V."/>
            <person name="Ament-Velasquez S.L."/>
            <person name="Kruys A."/>
            <person name="Hutchinson M.I."/>
            <person name="Powell A.J."/>
            <person name="Barry K."/>
            <person name="Miller A.N."/>
            <person name="Grigoriev I.V."/>
            <person name="Debuchy R."/>
            <person name="Gladieux P."/>
            <person name="Thoren M.H."/>
            <person name="Johannesson H."/>
        </authorList>
    </citation>
    <scope>NUCLEOTIDE SEQUENCE</scope>
    <source>
        <strain evidence="10">PSN324</strain>
    </source>
</reference>
<dbReference type="CDD" id="cd18808">
    <property type="entry name" value="SF1_C_Upf1"/>
    <property type="match status" value="1"/>
</dbReference>
<evidence type="ECO:0000256" key="4">
    <source>
        <dbReference type="ARBA" id="ARBA00022806"/>
    </source>
</evidence>
<dbReference type="InterPro" id="IPR007855">
    <property type="entry name" value="RDRP"/>
</dbReference>
<dbReference type="GO" id="GO:0005694">
    <property type="term" value="C:chromosome"/>
    <property type="evidence" value="ECO:0007669"/>
    <property type="project" value="UniProtKB-ARBA"/>
</dbReference>
<dbReference type="InterPro" id="IPR041679">
    <property type="entry name" value="DNA2/NAM7-like_C"/>
</dbReference>
<dbReference type="InterPro" id="IPR027417">
    <property type="entry name" value="P-loop_NTPase"/>
</dbReference>
<sequence>MSFSSFKHTLQNWIRVDDQQWNFTVPNLPAPPKLDQTKRIKTVSLIMKGDRHEIVLTLVPAEDNRAIRSDPLHKFLVINLSEFRPPPRSTSTSSSSPNAQAQAQAQALQPSTPRECVDYAIRLLRAGITLQGIHYNFYGHSNSQLKSRTVFMYAAPKDVISRKIDSLGDFSSMKTVGKKAKRIGLLFSTAQAAMTVAPDRVQDIPDIESADYIYTDGCGLISPRLAGELARRTRIVFRDRRYTPSVFQIRYRGYKGVVTVDPTMMLPKKKKSGGSNDKNDENNNDEDDDDDDSKKILLKMRNSMRKFKGGDDHSFAVVEYSKPYSYGYLNDEVVVLLSALGIGREVFARKQEEHFDFLRDATRDPGTAFRFLSYVNEVKLAERVLMDDDWESGELQKRVARLVRVEYGKMLNKRDEQKCRILIPKSRLLFGVCDAWGVLKEGECAVKVTLFGDGQPASLTGMEVLVTRNPCLHPGDMQKFKVVQKPELDHLVDCIVFSTKGKRPAADLMSGGDLDGDTFFVCWDSDVIPSTISQPAQYPGVKEPLRFTPITDDDRLVYFARYTNASLGRVKNLYLDWARARGAMAPECQELNRLFSQCVDGNRIKIPPKLEKAPPPPSDAPPFILDFLHDAAKNLIQRNTRNASKDVLDGYDFDAIKMLLSRDDVAMSEFDLICMTLRWCQKNGARLEDFLDYFDLNVLTAEEKAWVIQQIPASAEIPSLVMNAVSYSNLVTEDAARRFQLNHHRFHWKCIYNSSSRDRIGTFLDTASKAMEIFHKKLIILQVDERLTLAIYVPRKIEPSQDCLVDDSVRLFAFPHTQGTETQSRMTLPTKMTYRLYCDERTFQLFEGQRANTWIFINRGPSDDSSYRAAETVRDRRKQRQATLDEGTNFDFRASIALDKFSRNLQRHVGRVNRNGVAAAEIYVISNRDVRSMRNLDLWLQHVDTDTVLPLFDDEVDEYTIPSIKDVSWEAEPAFIAEVVHRRNLPALRELRSADLFCQLFSWLRERDQNPVLLQCYDYLLSNISSRDPSKTMRLEPAEVLRAMLGFLNQAPFLAISFGRMLPIEVQGDEKTEELATILEVHAFEVLRAYILSANDTQEMVVAPLKSYLARVRGLTLHHFASLVELVSLTVRRPEVAMDILLECFEAESARLLSGRPAVVQHFVRNAIAIALDHIDEASEQSKTRKDLLQLNLLDEDRDGYPVVEIIFRIDSESSKLENSAHVRLTAASVPTNTPLAKRYSIDALVIQSEQGRARFQCFHPIPPFYSLTQWKLTYCGPYTTTKSMLDAVRDFAIYPQDCCKISNQILGLSASSSFTGPDTASLAVTSSPAPPTPVFSSSLNPSQIAAVQASLTVPLLYLWGPPGTGKTQTIISIILSLQSRFPDSRILVTAPTHNAVDNVLSRYLSHSSATKTSSFVHPLRVSTEVRKVSPSLRTYTLDAMLNGSDMHANRAAYNAARKRVKSARIVFSTCIGSSLGLLRGEDFQIVIIDEASQQTEGASLVPLVKGCERAVLVGDHVQLRPTVGINAAAVGAGVSLFERGFTADVGGEGGKPWAERRMLDTQYRMHPDIGGFVSQEFYEGRLKSARGRDVKAGEEDDAMRRAFGPGLEKRMVFVECGAREDVGGKSKCNQGQAEVCVKVLGKLVTGAAAATTGTATGTGKEKGAPATMSVAVLTPYAKQVEILKKMSATLSGSNVTIEVSSIDGFQGREADVVVFVTVRCNESREIGFLKDARRMNVALTRGKDGVVIIGNQGTLTGTEDEESAGLWKRVVGASAVVSVD</sequence>
<evidence type="ECO:0000259" key="9">
    <source>
        <dbReference type="Pfam" id="PF13087"/>
    </source>
</evidence>
<feature type="domain" description="DNA2/NAM7 helicase-like C-terminal" evidence="9">
    <location>
        <begin position="1535"/>
        <end position="1753"/>
    </location>
</feature>
<feature type="domain" description="RDRP core" evidence="7">
    <location>
        <begin position="62"/>
        <end position="631"/>
    </location>
</feature>
<dbReference type="SUPFAM" id="SSF52540">
    <property type="entry name" value="P-loop containing nucleoside triphosphate hydrolases"/>
    <property type="match status" value="1"/>
</dbReference>
<keyword evidence="11" id="KW-1185">Reference proteome</keyword>
<protein>
    <submittedName>
        <fullName evidence="10">RNA dependent RNA polymerase-domain-containing protein</fullName>
    </submittedName>
</protein>
<evidence type="ECO:0000256" key="5">
    <source>
        <dbReference type="ARBA" id="ARBA00022840"/>
    </source>
</evidence>
<dbReference type="GO" id="GO:0031380">
    <property type="term" value="C:nuclear RNA-directed RNA polymerase complex"/>
    <property type="evidence" value="ECO:0007669"/>
    <property type="project" value="TreeGrafter"/>
</dbReference>
<keyword evidence="3" id="KW-0378">Hydrolase</keyword>
<feature type="domain" description="DNA2/NAM7 helicase helicase" evidence="8">
    <location>
        <begin position="1340"/>
        <end position="1447"/>
    </location>
</feature>